<dbReference type="AlphaFoldDB" id="Q6ZEK5"/>
<gene>
    <name evidence="1" type="ordered locus">ssl5125</name>
</gene>
<dbReference type="KEGG" id="syn:ssl5125"/>
<keyword evidence="1" id="KW-0614">Plasmid</keyword>
<keyword evidence="2" id="KW-1185">Reference proteome</keyword>
<geneLocation type="plasmid" evidence="1 2">
    <name>pSYSM</name>
</geneLocation>
<organism evidence="1 2">
    <name type="scientific">Synechocystis sp. (strain ATCC 27184 / PCC 6803 / Kazusa)</name>
    <dbReference type="NCBI Taxonomy" id="1111708"/>
    <lineage>
        <taxon>Bacteria</taxon>
        <taxon>Bacillati</taxon>
        <taxon>Cyanobacteriota</taxon>
        <taxon>Cyanophyceae</taxon>
        <taxon>Synechococcales</taxon>
        <taxon>Merismopediaceae</taxon>
        <taxon>Synechocystis</taxon>
    </lineage>
</organism>
<proteinExistence type="predicted"/>
<name>Q6ZEK5_SYNY3</name>
<dbReference type="Proteomes" id="UP000001425">
    <property type="component" value="Plasmid pSYSM"/>
</dbReference>
<protein>
    <submittedName>
        <fullName evidence="1">Uncharacterized protein</fullName>
    </submittedName>
</protein>
<dbReference type="EnsemblBacteria" id="BAD01895">
    <property type="protein sequence ID" value="BAD01895"/>
    <property type="gene ID" value="BAD01895"/>
</dbReference>
<evidence type="ECO:0000313" key="1">
    <source>
        <dbReference type="EMBL" id="BAD01895.1"/>
    </source>
</evidence>
<sequence>MGKAVAFGIVARFGCTKSSIATSIVRPVRFALPAPKKMIIQLLVCGVYLFGRFAPFLKERSGTPPSLDYSKAKM</sequence>
<dbReference type="InParanoid" id="Q6ZEK5"/>
<dbReference type="EMBL" id="AP004310">
    <property type="protein sequence ID" value="BAD01895.1"/>
    <property type="molecule type" value="Genomic_DNA"/>
</dbReference>
<accession>Q6ZEK5</accession>
<reference evidence="1 2" key="1">
    <citation type="journal article" date="2003" name="DNA Res.">
        <title>Structural analysis of four large plasmids harboring in a unicellular cyanobacterium, Synechocystis sp. PCC 6803.</title>
        <authorList>
            <person name="Kaneko T."/>
            <person name="Nakamura Y."/>
            <person name="Sasamoto S."/>
            <person name="Watanabe A."/>
            <person name="Kohara M."/>
            <person name="Matsumoto M."/>
            <person name="Shimpo S."/>
            <person name="Yamada M."/>
            <person name="Tabata S."/>
        </authorList>
    </citation>
    <scope>NUCLEOTIDE SEQUENCE [LARGE SCALE GENOMIC DNA]</scope>
    <source>
        <strain evidence="2">ATCC 27184 / PCC 6803 / Kazusa</strain>
    </source>
</reference>
<evidence type="ECO:0000313" key="2">
    <source>
        <dbReference type="Proteomes" id="UP000001425"/>
    </source>
</evidence>